<dbReference type="Proteomes" id="UP000680038">
    <property type="component" value="Unassembled WGS sequence"/>
</dbReference>
<dbReference type="SMART" id="SM00342">
    <property type="entry name" value="HTH_ARAC"/>
    <property type="match status" value="1"/>
</dbReference>
<comment type="caution">
    <text evidence="6">The sequence shown here is derived from an EMBL/GenBank/DDBJ whole genome shotgun (WGS) entry which is preliminary data.</text>
</comment>
<feature type="transmembrane region" description="Helical" evidence="4">
    <location>
        <begin position="190"/>
        <end position="211"/>
    </location>
</feature>
<name>A0A916JAN7_9BACT</name>
<feature type="transmembrane region" description="Helical" evidence="4">
    <location>
        <begin position="6"/>
        <end position="27"/>
    </location>
</feature>
<feature type="domain" description="HTH araC/xylS-type" evidence="5">
    <location>
        <begin position="234"/>
        <end position="338"/>
    </location>
</feature>
<dbReference type="Gene3D" id="1.10.10.60">
    <property type="entry name" value="Homeodomain-like"/>
    <property type="match status" value="2"/>
</dbReference>
<dbReference type="PANTHER" id="PTHR43280:SF29">
    <property type="entry name" value="ARAC-FAMILY TRANSCRIPTIONAL REGULATOR"/>
    <property type="match status" value="1"/>
</dbReference>
<dbReference type="SUPFAM" id="SSF46689">
    <property type="entry name" value="Homeodomain-like"/>
    <property type="match status" value="1"/>
</dbReference>
<dbReference type="PROSITE" id="PS00041">
    <property type="entry name" value="HTH_ARAC_FAMILY_1"/>
    <property type="match status" value="1"/>
</dbReference>
<keyword evidence="3" id="KW-0804">Transcription</keyword>
<keyword evidence="7" id="KW-1185">Reference proteome</keyword>
<feature type="transmembrane region" description="Helical" evidence="4">
    <location>
        <begin position="70"/>
        <end position="89"/>
    </location>
</feature>
<organism evidence="6 7">
    <name type="scientific">Dyadobacter helix</name>
    <dbReference type="NCBI Taxonomy" id="2822344"/>
    <lineage>
        <taxon>Bacteria</taxon>
        <taxon>Pseudomonadati</taxon>
        <taxon>Bacteroidota</taxon>
        <taxon>Cytophagia</taxon>
        <taxon>Cytophagales</taxon>
        <taxon>Spirosomataceae</taxon>
        <taxon>Dyadobacter</taxon>
    </lineage>
</organism>
<evidence type="ECO:0000313" key="6">
    <source>
        <dbReference type="EMBL" id="CAG4999953.1"/>
    </source>
</evidence>
<evidence type="ECO:0000256" key="3">
    <source>
        <dbReference type="ARBA" id="ARBA00023163"/>
    </source>
</evidence>
<reference evidence="6" key="1">
    <citation type="submission" date="2021-04" db="EMBL/GenBank/DDBJ databases">
        <authorList>
            <person name="Rodrigo-Torres L."/>
            <person name="Arahal R. D."/>
            <person name="Lucena T."/>
        </authorList>
    </citation>
    <scope>NUCLEOTIDE SEQUENCE</scope>
    <source>
        <strain evidence="6">CECT 9275</strain>
    </source>
</reference>
<dbReference type="InterPro" id="IPR009057">
    <property type="entry name" value="Homeodomain-like_sf"/>
</dbReference>
<dbReference type="InterPro" id="IPR018062">
    <property type="entry name" value="HTH_AraC-typ_CS"/>
</dbReference>
<feature type="transmembrane region" description="Helical" evidence="4">
    <location>
        <begin position="125"/>
        <end position="145"/>
    </location>
</feature>
<feature type="transmembrane region" description="Helical" evidence="4">
    <location>
        <begin position="39"/>
        <end position="58"/>
    </location>
</feature>
<dbReference type="GO" id="GO:0003700">
    <property type="term" value="F:DNA-binding transcription factor activity"/>
    <property type="evidence" value="ECO:0007669"/>
    <property type="project" value="InterPro"/>
</dbReference>
<evidence type="ECO:0000256" key="2">
    <source>
        <dbReference type="ARBA" id="ARBA00023125"/>
    </source>
</evidence>
<evidence type="ECO:0000256" key="1">
    <source>
        <dbReference type="ARBA" id="ARBA00023015"/>
    </source>
</evidence>
<keyword evidence="2" id="KW-0238">DNA-binding</keyword>
<gene>
    <name evidence="6" type="primary">rhaR_9</name>
    <name evidence="6" type="ORF">DYBT9275_02352</name>
</gene>
<proteinExistence type="predicted"/>
<dbReference type="EMBL" id="CAJRAF010000002">
    <property type="protein sequence ID" value="CAG4999953.1"/>
    <property type="molecule type" value="Genomic_DNA"/>
</dbReference>
<dbReference type="RefSeq" id="WP_215238996.1">
    <property type="nucleotide sequence ID" value="NZ_CAJRAF010000002.1"/>
</dbReference>
<dbReference type="PROSITE" id="PS01124">
    <property type="entry name" value="HTH_ARAC_FAMILY_2"/>
    <property type="match status" value="1"/>
</dbReference>
<keyword evidence="4" id="KW-0812">Transmembrane</keyword>
<dbReference type="InterPro" id="IPR018060">
    <property type="entry name" value="HTH_AraC"/>
</dbReference>
<evidence type="ECO:0000313" key="7">
    <source>
        <dbReference type="Proteomes" id="UP000680038"/>
    </source>
</evidence>
<dbReference type="AlphaFoldDB" id="A0A916JAN7"/>
<feature type="transmembrane region" description="Helical" evidence="4">
    <location>
        <begin position="96"/>
        <end position="113"/>
    </location>
</feature>
<dbReference type="Pfam" id="PF12833">
    <property type="entry name" value="HTH_18"/>
    <property type="match status" value="1"/>
</dbReference>
<dbReference type="GO" id="GO:0043565">
    <property type="term" value="F:sequence-specific DNA binding"/>
    <property type="evidence" value="ECO:0007669"/>
    <property type="project" value="InterPro"/>
</dbReference>
<keyword evidence="1" id="KW-0805">Transcription regulation</keyword>
<accession>A0A916JAN7</accession>
<evidence type="ECO:0000256" key="4">
    <source>
        <dbReference type="SAM" id="Phobius"/>
    </source>
</evidence>
<dbReference type="PANTHER" id="PTHR43280">
    <property type="entry name" value="ARAC-FAMILY TRANSCRIPTIONAL REGULATOR"/>
    <property type="match status" value="1"/>
</dbReference>
<keyword evidence="4" id="KW-0472">Membrane</keyword>
<feature type="transmembrane region" description="Helical" evidence="4">
    <location>
        <begin position="157"/>
        <end position="178"/>
    </location>
</feature>
<protein>
    <submittedName>
        <fullName evidence="6">HTH-type transcriptional activator RhaR</fullName>
    </submittedName>
</protein>
<sequence length="345" mass="39731">MDFSIFLLSSISAFGIFLSFGLAFILFRHQNQSSRLANALLAFLLMSVSLRVVKPLLLLYAQLPFWLEKLGLVSMMFTVPLLFLYLRCILEKKQKLVYSDTLHLLSPLVYLLITLPDDQFKPEIYPFILTQNLLYFGACICLVVSHWRAQPKEVYNWALIITASMGIIIGSYVFAFVYDGSIFFMCRTSTFSYSLIVTVLSVLVAFRKFVFAHPRVEKYRKSKLSNAQSNTMFEKIRTYVIHEKVYQDPDLSIQSLAKQMQLTARELSQIINEQSGTNFSDWVNCLRIEDAKKRIISEEYQNQKIAAIAFDSGFNTLSSFNAVFKTKTGYSPTEYKNMHLLKNLN</sequence>
<evidence type="ECO:0000259" key="5">
    <source>
        <dbReference type="PROSITE" id="PS01124"/>
    </source>
</evidence>
<keyword evidence="4" id="KW-1133">Transmembrane helix</keyword>